<reference evidence="13" key="1">
    <citation type="submission" date="2015-11" db="EMBL/GenBank/DDBJ databases">
        <authorList>
            <person name="Varghese N."/>
        </authorList>
    </citation>
    <scope>NUCLEOTIDE SEQUENCE [LARGE SCALE GENOMIC DNA]</scope>
    <source>
        <strain evidence="13">JGI-23</strain>
    </source>
</reference>
<proteinExistence type="inferred from homology"/>
<dbReference type="InterPro" id="IPR044838">
    <property type="entry name" value="EGY1-like"/>
</dbReference>
<feature type="transmembrane region" description="Helical" evidence="10">
    <location>
        <begin position="298"/>
        <end position="318"/>
    </location>
</feature>
<evidence type="ECO:0000259" key="11">
    <source>
        <dbReference type="Pfam" id="PF02163"/>
    </source>
</evidence>
<feature type="transmembrane region" description="Helical" evidence="10">
    <location>
        <begin position="54"/>
        <end position="75"/>
    </location>
</feature>
<evidence type="ECO:0000256" key="3">
    <source>
        <dbReference type="ARBA" id="ARBA00007931"/>
    </source>
</evidence>
<sequence length="319" mass="36611">MSNPEYYQLFGIREYKPNYALHIFLFVITFFTVTLAGVQWVLKDPFELSNLHYGLPYSLSILFIIASHEFGHYFAAKKHGVTTTLPFFIPFPPIPFVLNFGTLGAVIRIKSLIPNRKALFDIGVAGPIAGFIATLLVLIYGFENLPDIEYLYQIHPEYRFLPSLPKGDLTFGDTLLFFFFRKLFSILNPDAFIPPMNEIYHYPYLCAGWFGLLVTAMNLIPVGQLDGGHIIFAMFGDRHKYIARGFFYSLIFFGLFGIFEQNLGWPGWLVWAFVLYFIVKIEHPPIGTFGMLDKKRKIIGWITILIFFLSISPVPITIK</sequence>
<evidence type="ECO:0000256" key="1">
    <source>
        <dbReference type="ARBA" id="ARBA00001947"/>
    </source>
</evidence>
<feature type="transmembrane region" description="Helical" evidence="10">
    <location>
        <begin position="199"/>
        <end position="220"/>
    </location>
</feature>
<dbReference type="CDD" id="cd06160">
    <property type="entry name" value="S2P-M50_like_2"/>
    <property type="match status" value="1"/>
</dbReference>
<dbReference type="PANTHER" id="PTHR31412">
    <property type="entry name" value="ZINC METALLOPROTEASE EGY1"/>
    <property type="match status" value="1"/>
</dbReference>
<dbReference type="PANTHER" id="PTHR31412:SF0">
    <property type="entry name" value="ZINC METALLOPROTEASE EGY1, CHLOROPLASTIC-RELATED"/>
    <property type="match status" value="1"/>
</dbReference>
<evidence type="ECO:0000313" key="12">
    <source>
        <dbReference type="EMBL" id="CUT01043.1"/>
    </source>
</evidence>
<dbReference type="GO" id="GO:0008233">
    <property type="term" value="F:peptidase activity"/>
    <property type="evidence" value="ECO:0007669"/>
    <property type="project" value="UniProtKB-KW"/>
</dbReference>
<dbReference type="AlphaFoldDB" id="A0A0N7MXC3"/>
<dbReference type="GO" id="GO:0016020">
    <property type="term" value="C:membrane"/>
    <property type="evidence" value="ECO:0007669"/>
    <property type="project" value="UniProtKB-SubCell"/>
</dbReference>
<feature type="domain" description="Peptidase M50" evidence="11">
    <location>
        <begin position="58"/>
        <end position="240"/>
    </location>
</feature>
<feature type="transmembrane region" description="Helical" evidence="10">
    <location>
        <begin position="265"/>
        <end position="286"/>
    </location>
</feature>
<evidence type="ECO:0000256" key="5">
    <source>
        <dbReference type="ARBA" id="ARBA00022692"/>
    </source>
</evidence>
<evidence type="ECO:0000256" key="6">
    <source>
        <dbReference type="ARBA" id="ARBA00022801"/>
    </source>
</evidence>
<feature type="transmembrane region" description="Helical" evidence="10">
    <location>
        <begin position="241"/>
        <end position="259"/>
    </location>
</feature>
<keyword evidence="9 10" id="KW-0472">Membrane</keyword>
<protein>
    <submittedName>
        <fullName evidence="12">Peptidase family M50</fullName>
    </submittedName>
</protein>
<feature type="transmembrane region" description="Helical" evidence="10">
    <location>
        <begin position="119"/>
        <end position="142"/>
    </location>
</feature>
<evidence type="ECO:0000256" key="7">
    <source>
        <dbReference type="ARBA" id="ARBA00022946"/>
    </source>
</evidence>
<dbReference type="GO" id="GO:0006508">
    <property type="term" value="P:proteolysis"/>
    <property type="evidence" value="ECO:0007669"/>
    <property type="project" value="UniProtKB-KW"/>
</dbReference>
<dbReference type="Proteomes" id="UP000199197">
    <property type="component" value="Unassembled WGS sequence"/>
</dbReference>
<keyword evidence="7" id="KW-0809">Transit peptide</keyword>
<feature type="transmembrane region" description="Helical" evidence="10">
    <location>
        <begin position="87"/>
        <end position="107"/>
    </location>
</feature>
<comment type="cofactor">
    <cofactor evidence="1">
        <name>Zn(2+)</name>
        <dbReference type="ChEBI" id="CHEBI:29105"/>
    </cofactor>
</comment>
<dbReference type="InterPro" id="IPR008915">
    <property type="entry name" value="Peptidase_M50"/>
</dbReference>
<keyword evidence="6" id="KW-0378">Hydrolase</keyword>
<comment type="similarity">
    <text evidence="3">Belongs to the peptidase M50B family.</text>
</comment>
<dbReference type="Pfam" id="PF02163">
    <property type="entry name" value="Peptidase_M50"/>
    <property type="match status" value="1"/>
</dbReference>
<evidence type="ECO:0000256" key="2">
    <source>
        <dbReference type="ARBA" id="ARBA00004141"/>
    </source>
</evidence>
<evidence type="ECO:0000313" key="13">
    <source>
        <dbReference type="Proteomes" id="UP000199197"/>
    </source>
</evidence>
<keyword evidence="13" id="KW-1185">Reference proteome</keyword>
<dbReference type="EMBL" id="CZVW01000008">
    <property type="protein sequence ID" value="CUT01043.1"/>
    <property type="molecule type" value="Genomic_DNA"/>
</dbReference>
<keyword evidence="4" id="KW-0645">Protease</keyword>
<name>A0A0N7MXC3_9BACT</name>
<evidence type="ECO:0000256" key="9">
    <source>
        <dbReference type="ARBA" id="ARBA00023136"/>
    </source>
</evidence>
<evidence type="ECO:0000256" key="10">
    <source>
        <dbReference type="SAM" id="Phobius"/>
    </source>
</evidence>
<dbReference type="OrthoDB" id="9774391at2"/>
<evidence type="ECO:0000256" key="4">
    <source>
        <dbReference type="ARBA" id="ARBA00022670"/>
    </source>
</evidence>
<organism evidence="12 13">
    <name type="scientific">Candidatus Chryseopegocella kryptomonas</name>
    <dbReference type="NCBI Taxonomy" id="1633643"/>
    <lineage>
        <taxon>Bacteria</taxon>
        <taxon>Pseudomonadati</taxon>
        <taxon>Candidatus Kryptoniota</taxon>
        <taxon>Candidatus Chryseopegocella</taxon>
    </lineage>
</organism>
<comment type="subcellular location">
    <subcellularLocation>
        <location evidence="2">Membrane</location>
        <topology evidence="2">Multi-pass membrane protein</topology>
    </subcellularLocation>
</comment>
<feature type="transmembrane region" description="Helical" evidence="10">
    <location>
        <begin position="20"/>
        <end position="42"/>
    </location>
</feature>
<keyword evidence="5 10" id="KW-0812">Transmembrane</keyword>
<accession>A0A0N7MXC3</accession>
<keyword evidence="8 10" id="KW-1133">Transmembrane helix</keyword>
<evidence type="ECO:0000256" key="8">
    <source>
        <dbReference type="ARBA" id="ARBA00022989"/>
    </source>
</evidence>
<gene>
    <name evidence="12" type="ORF">JGI23_00971</name>
</gene>
<dbReference type="RefSeq" id="WP_092349339.1">
    <property type="nucleotide sequence ID" value="NZ_CZVW01000008.1"/>
</dbReference>